<dbReference type="InterPro" id="IPR009061">
    <property type="entry name" value="DNA-bd_dom_put_sf"/>
</dbReference>
<dbReference type="InterPro" id="IPR000551">
    <property type="entry name" value="MerR-type_HTH_dom"/>
</dbReference>
<keyword evidence="4" id="KW-0804">Transcription</keyword>
<protein>
    <submittedName>
        <fullName evidence="6">MerR family DNA-binding protein</fullName>
    </submittedName>
</protein>
<proteinExistence type="predicted"/>
<evidence type="ECO:0000256" key="4">
    <source>
        <dbReference type="ARBA" id="ARBA00023163"/>
    </source>
</evidence>
<evidence type="ECO:0000256" key="1">
    <source>
        <dbReference type="ARBA" id="ARBA00022491"/>
    </source>
</evidence>
<dbReference type="PROSITE" id="PS50937">
    <property type="entry name" value="HTH_MERR_2"/>
    <property type="match status" value="1"/>
</dbReference>
<evidence type="ECO:0000313" key="7">
    <source>
        <dbReference type="Proteomes" id="UP001069090"/>
    </source>
</evidence>
<dbReference type="GO" id="GO:0003700">
    <property type="term" value="F:DNA-binding transcription factor activity"/>
    <property type="evidence" value="ECO:0007669"/>
    <property type="project" value="InterPro"/>
</dbReference>
<dbReference type="GO" id="GO:0003677">
    <property type="term" value="F:DNA binding"/>
    <property type="evidence" value="ECO:0007669"/>
    <property type="project" value="UniProtKB-KW"/>
</dbReference>
<dbReference type="AlphaFoldDB" id="A0A9J6RSD2"/>
<keyword evidence="3 6" id="KW-0238">DNA-binding</keyword>
<accession>A0A9J6RSD2</accession>
<evidence type="ECO:0000256" key="3">
    <source>
        <dbReference type="ARBA" id="ARBA00023125"/>
    </source>
</evidence>
<feature type="domain" description="HTH merR-type" evidence="5">
    <location>
        <begin position="1"/>
        <end position="70"/>
    </location>
</feature>
<keyword evidence="1" id="KW-0678">Repressor</keyword>
<dbReference type="RefSeq" id="WP_268905509.1">
    <property type="nucleotide sequence ID" value="NZ_JAPTGG010000041.1"/>
</dbReference>
<dbReference type="Gene3D" id="1.10.1660.10">
    <property type="match status" value="1"/>
</dbReference>
<gene>
    <name evidence="6" type="ORF">O0V09_18925</name>
</gene>
<comment type="caution">
    <text evidence="6">The sequence shown here is derived from an EMBL/GenBank/DDBJ whole genome shotgun (WGS) entry which is preliminary data.</text>
</comment>
<dbReference type="PANTHER" id="PTHR30204">
    <property type="entry name" value="REDOX-CYCLING DRUG-SENSING TRANSCRIPTIONAL ACTIVATOR SOXR"/>
    <property type="match status" value="1"/>
</dbReference>
<dbReference type="PANTHER" id="PTHR30204:SF69">
    <property type="entry name" value="MERR-FAMILY TRANSCRIPTIONAL REGULATOR"/>
    <property type="match status" value="1"/>
</dbReference>
<dbReference type="Proteomes" id="UP001069090">
    <property type="component" value="Unassembled WGS sequence"/>
</dbReference>
<dbReference type="SMART" id="SM00422">
    <property type="entry name" value="HTH_MERR"/>
    <property type="match status" value="1"/>
</dbReference>
<organism evidence="6 7">
    <name type="scientific">Dasania phycosphaerae</name>
    <dbReference type="NCBI Taxonomy" id="2950436"/>
    <lineage>
        <taxon>Bacteria</taxon>
        <taxon>Pseudomonadati</taxon>
        <taxon>Pseudomonadota</taxon>
        <taxon>Gammaproteobacteria</taxon>
        <taxon>Cellvibrionales</taxon>
        <taxon>Spongiibacteraceae</taxon>
        <taxon>Dasania</taxon>
    </lineage>
</organism>
<dbReference type="EMBL" id="JAPTGG010000041">
    <property type="protein sequence ID" value="MCZ0867274.1"/>
    <property type="molecule type" value="Genomic_DNA"/>
</dbReference>
<dbReference type="InterPro" id="IPR047057">
    <property type="entry name" value="MerR_fam"/>
</dbReference>
<sequence>MKTVTEIARRFNVSADTIRHYTKLGLLSPERDTANGYRRFGIQQERRLRFLLSAKRLGFSLKDIREILDMAASGDTPCPIVRKLIGRRLEAIREEMRDAQKLMARMESASSDWRDLPDRAPSGESICHLIETWDSANSFGDHANSTED</sequence>
<dbReference type="Pfam" id="PF13411">
    <property type="entry name" value="MerR_1"/>
    <property type="match status" value="1"/>
</dbReference>
<evidence type="ECO:0000256" key="2">
    <source>
        <dbReference type="ARBA" id="ARBA00023015"/>
    </source>
</evidence>
<keyword evidence="7" id="KW-1185">Reference proteome</keyword>
<dbReference type="PRINTS" id="PR00040">
    <property type="entry name" value="HTHMERR"/>
</dbReference>
<evidence type="ECO:0000313" key="6">
    <source>
        <dbReference type="EMBL" id="MCZ0867274.1"/>
    </source>
</evidence>
<reference evidence="6 7" key="1">
    <citation type="submission" date="2022-12" db="EMBL/GenBank/DDBJ databases">
        <title>Dasania phycosphaerae sp. nov., isolated from particulate material of the south coast of Korea.</title>
        <authorList>
            <person name="Jiang Y."/>
        </authorList>
    </citation>
    <scope>NUCLEOTIDE SEQUENCE [LARGE SCALE GENOMIC DNA]</scope>
    <source>
        <strain evidence="6 7">GY-19</strain>
    </source>
</reference>
<name>A0A9J6RSD2_9GAMM</name>
<dbReference type="SUPFAM" id="SSF46955">
    <property type="entry name" value="Putative DNA-binding domain"/>
    <property type="match status" value="1"/>
</dbReference>
<evidence type="ECO:0000259" key="5">
    <source>
        <dbReference type="PROSITE" id="PS50937"/>
    </source>
</evidence>
<keyword evidence="2" id="KW-0805">Transcription regulation</keyword>